<gene>
    <name evidence="1" type="ORF">K441DRAFT_356664</name>
</gene>
<keyword evidence="2" id="KW-1185">Reference proteome</keyword>
<reference evidence="1 2" key="1">
    <citation type="journal article" date="2016" name="Nat. Commun.">
        <title>Ectomycorrhizal ecology is imprinted in the genome of the dominant symbiotic fungus Cenococcum geophilum.</title>
        <authorList>
            <consortium name="DOE Joint Genome Institute"/>
            <person name="Peter M."/>
            <person name="Kohler A."/>
            <person name="Ohm R.A."/>
            <person name="Kuo A."/>
            <person name="Krutzmann J."/>
            <person name="Morin E."/>
            <person name="Arend M."/>
            <person name="Barry K.W."/>
            <person name="Binder M."/>
            <person name="Choi C."/>
            <person name="Clum A."/>
            <person name="Copeland A."/>
            <person name="Grisel N."/>
            <person name="Haridas S."/>
            <person name="Kipfer T."/>
            <person name="LaButti K."/>
            <person name="Lindquist E."/>
            <person name="Lipzen A."/>
            <person name="Maire R."/>
            <person name="Meier B."/>
            <person name="Mihaltcheva S."/>
            <person name="Molinier V."/>
            <person name="Murat C."/>
            <person name="Poggeler S."/>
            <person name="Quandt C.A."/>
            <person name="Sperisen C."/>
            <person name="Tritt A."/>
            <person name="Tisserant E."/>
            <person name="Crous P.W."/>
            <person name="Henrissat B."/>
            <person name="Nehls U."/>
            <person name="Egli S."/>
            <person name="Spatafora J.W."/>
            <person name="Grigoriev I.V."/>
            <person name="Martin F.M."/>
        </authorList>
    </citation>
    <scope>NUCLEOTIDE SEQUENCE [LARGE SCALE GENOMIC DNA]</scope>
    <source>
        <strain evidence="1 2">1.58</strain>
    </source>
</reference>
<dbReference type="EMBL" id="KV748261">
    <property type="protein sequence ID" value="OCK87428.1"/>
    <property type="molecule type" value="Genomic_DNA"/>
</dbReference>
<accession>A0ACC8EM81</accession>
<name>A0ACC8EM81_9PEZI</name>
<protein>
    <submittedName>
        <fullName evidence="1">Uncharacterized protein</fullName>
    </submittedName>
</protein>
<evidence type="ECO:0000313" key="2">
    <source>
        <dbReference type="Proteomes" id="UP000250078"/>
    </source>
</evidence>
<sequence length="134" mass="15410">MRIRLLPHARRAGIAPDSPVLMPRVQIYPRRHDGRRRSHRSASTPHRQLNEQRSGRRGAVCRTHRRRRRRWLWSRRCGPAASRRRGRAARPSRCRCFRAASRASCRCCSRPSASLCRCRTVESVCSRGVASDGG</sequence>
<proteinExistence type="predicted"/>
<dbReference type="Proteomes" id="UP000250078">
    <property type="component" value="Unassembled WGS sequence"/>
</dbReference>
<organism evidence="1 2">
    <name type="scientific">Cenococcum geophilum 1.58</name>
    <dbReference type="NCBI Taxonomy" id="794803"/>
    <lineage>
        <taxon>Eukaryota</taxon>
        <taxon>Fungi</taxon>
        <taxon>Dikarya</taxon>
        <taxon>Ascomycota</taxon>
        <taxon>Pezizomycotina</taxon>
        <taxon>Dothideomycetes</taxon>
        <taxon>Pleosporomycetidae</taxon>
        <taxon>Gloniales</taxon>
        <taxon>Gloniaceae</taxon>
        <taxon>Cenococcum</taxon>
    </lineage>
</organism>
<evidence type="ECO:0000313" key="1">
    <source>
        <dbReference type="EMBL" id="OCK87428.1"/>
    </source>
</evidence>